<gene>
    <name evidence="3" type="ORF">R3O81_08405</name>
</gene>
<accession>A0ABU4A6U1</accession>
<evidence type="ECO:0000313" key="3">
    <source>
        <dbReference type="EMBL" id="MDV6164080.1"/>
    </source>
</evidence>
<comment type="subcellular location">
    <subcellularLocation>
        <location evidence="1">Virion</location>
    </subcellularLocation>
</comment>
<dbReference type="RefSeq" id="WP_065739664.1">
    <property type="nucleotide sequence ID" value="NZ_CP192717.1"/>
</dbReference>
<proteinExistence type="predicted"/>
<dbReference type="SUPFAM" id="SSF56563">
    <property type="entry name" value="Major capsid protein gp5"/>
    <property type="match status" value="1"/>
</dbReference>
<dbReference type="Gene3D" id="3.30.2400.10">
    <property type="entry name" value="Major capsid protein gp5"/>
    <property type="match status" value="1"/>
</dbReference>
<keyword evidence="4" id="KW-1185">Reference proteome</keyword>
<comment type="caution">
    <text evidence="3">The sequence shown here is derived from an EMBL/GenBank/DDBJ whole genome shotgun (WGS) entry which is preliminary data.</text>
</comment>
<feature type="domain" description="Phage capsid-like C-terminal" evidence="2">
    <location>
        <begin position="156"/>
        <end position="296"/>
    </location>
</feature>
<dbReference type="Gene3D" id="3.30.2320.10">
    <property type="entry name" value="hypothetical protein PF0899 domain"/>
    <property type="match status" value="1"/>
</dbReference>
<dbReference type="EMBL" id="JAWLJK010000004">
    <property type="protein sequence ID" value="MDV6164080.1"/>
    <property type="molecule type" value="Genomic_DNA"/>
</dbReference>
<reference evidence="3" key="1">
    <citation type="submission" date="2023-09" db="EMBL/GenBank/DDBJ databases">
        <title>Upregulation of the cfiA carbapenemase gene in a Bacteroides hominis strain by the novel integrative and conjugative element Tn7563.</title>
        <authorList>
            <person name="Stubhaug T."/>
            <person name="Zecic N."/>
            <person name="Skaare D."/>
        </authorList>
    </citation>
    <scope>NUCLEOTIDE SEQUENCE [LARGE SCALE GENOMIC DNA]</scope>
    <source>
        <strain evidence="3">Tbg-245</strain>
    </source>
</reference>
<evidence type="ECO:0000313" key="4">
    <source>
        <dbReference type="Proteomes" id="UP001185704"/>
    </source>
</evidence>
<name>A0ABU4A6U1_9BACE</name>
<sequence>MPIKKFVVSDLSLKMDGLPAEQKSFMENIANMMCDVMNKSLEGMLTPDEVTEKFKDINALLKSYDSEVFKQLVRDNEQLVDQVKNLGESIEKMKQKGLSMDTINKFDEKLSEMLDSEKFKEFAAGHSRKTGSFEGFSLKDIVSMTDNYSGEIMITQQQNRVVSQVSNQKIHMRNVITTLQGDPTYTQLAFTQVYDFDRNARYVTENGRLPESSIKMKEIQTGTKRLGTHIRISKRMLKSRVFIRSYILNMLPEAVWLAEDWNMLFGDGNGENLLGITNHTGVLPVESIIKDTIIKGEAGSVKSVESHNGGKDTIVEFTKPYDLMLNGMVITFTNAAVVTDLNKANPIIKMNDRQILLKGVAFVGEETGIASMTFTVNNSFFQSIEAPNSEDVIKTAFAVMTYAQYYPNAITLNPSDVNAMESEKDTTGRNLGIIKVVNGVKHIANRPIVESTGMLPGKYFIGDMHMGASIVDYTNLALEWAEDVETKLCNEVVLIASEEVIFPVYNPWAFAYGDLAELKEAITKK</sequence>
<protein>
    <submittedName>
        <fullName evidence="3">Phage major capsid protein</fullName>
    </submittedName>
</protein>
<dbReference type="InterPro" id="IPR024455">
    <property type="entry name" value="Phage_capsid"/>
</dbReference>
<evidence type="ECO:0000259" key="2">
    <source>
        <dbReference type="Pfam" id="PF05065"/>
    </source>
</evidence>
<dbReference type="InterPro" id="IPR054612">
    <property type="entry name" value="Phage_capsid-like_C"/>
</dbReference>
<organism evidence="3 4">
    <name type="scientific">Bacteroides hominis</name>
    <dbReference type="NCBI Taxonomy" id="2763023"/>
    <lineage>
        <taxon>Bacteria</taxon>
        <taxon>Pseudomonadati</taxon>
        <taxon>Bacteroidota</taxon>
        <taxon>Bacteroidia</taxon>
        <taxon>Bacteroidales</taxon>
        <taxon>Bacteroidaceae</taxon>
        <taxon>Bacteroides</taxon>
    </lineage>
</organism>
<evidence type="ECO:0000256" key="1">
    <source>
        <dbReference type="ARBA" id="ARBA00004328"/>
    </source>
</evidence>
<feature type="domain" description="Phage capsid-like C-terminal" evidence="2">
    <location>
        <begin position="376"/>
        <end position="513"/>
    </location>
</feature>
<dbReference type="NCBIfam" id="TIGR01554">
    <property type="entry name" value="major_cap_HK97"/>
    <property type="match status" value="1"/>
</dbReference>
<dbReference type="Proteomes" id="UP001185704">
    <property type="component" value="Unassembled WGS sequence"/>
</dbReference>
<dbReference type="Pfam" id="PF05065">
    <property type="entry name" value="Phage_capsid"/>
    <property type="match status" value="2"/>
</dbReference>